<evidence type="ECO:0000313" key="2">
    <source>
        <dbReference type="Proteomes" id="UP000269998"/>
    </source>
</evidence>
<organism evidence="1 2">
    <name type="scientific">Mycobacterium basiliense</name>
    <dbReference type="NCBI Taxonomy" id="2094119"/>
    <lineage>
        <taxon>Bacteria</taxon>
        <taxon>Bacillati</taxon>
        <taxon>Actinomycetota</taxon>
        <taxon>Actinomycetes</taxon>
        <taxon>Mycobacteriales</taxon>
        <taxon>Mycobacteriaceae</taxon>
        <taxon>Mycobacterium</taxon>
    </lineage>
</organism>
<accession>A0A3S4CBY2</accession>
<dbReference type="KEGG" id="mbai:MB901379_02472"/>
<proteinExistence type="predicted"/>
<dbReference type="Proteomes" id="UP000269998">
    <property type="component" value="Chromosome"/>
</dbReference>
<dbReference type="AlphaFoldDB" id="A0A3S4CBY2"/>
<protein>
    <submittedName>
        <fullName evidence="1">Uncharacterized protein</fullName>
    </submittedName>
</protein>
<gene>
    <name evidence="1" type="ORF">MB901379_02472</name>
</gene>
<keyword evidence="2" id="KW-1185">Reference proteome</keyword>
<dbReference type="EMBL" id="LR130759">
    <property type="protein sequence ID" value="VDM88906.1"/>
    <property type="molecule type" value="Genomic_DNA"/>
</dbReference>
<reference evidence="2" key="1">
    <citation type="submission" date="2018-02" db="EMBL/GenBank/DDBJ databases">
        <authorList>
            <person name="Seth-Smith MB H."/>
            <person name="Seth-Smith H."/>
        </authorList>
    </citation>
    <scope>NUCLEOTIDE SEQUENCE [LARGE SCALE GENOMIC DNA]</scope>
</reference>
<sequence length="63" mass="6851">MLFDKKRPQSPPDALTSLATIQFAKHARLSREAHPLAPAVHELCATRFSPKNAEQADHSSATG</sequence>
<evidence type="ECO:0000313" key="1">
    <source>
        <dbReference type="EMBL" id="VDM88906.1"/>
    </source>
</evidence>
<name>A0A3S4CBY2_9MYCO</name>